<dbReference type="AlphaFoldDB" id="A0A0C3CAD6"/>
<evidence type="ECO:0000256" key="6">
    <source>
        <dbReference type="SAM" id="SignalP"/>
    </source>
</evidence>
<reference evidence="7 8" key="1">
    <citation type="submission" date="2014-04" db="EMBL/GenBank/DDBJ databases">
        <authorList>
            <consortium name="DOE Joint Genome Institute"/>
            <person name="Kuo A."/>
            <person name="Tarkka M."/>
            <person name="Buscot F."/>
            <person name="Kohler A."/>
            <person name="Nagy L.G."/>
            <person name="Floudas D."/>
            <person name="Copeland A."/>
            <person name="Barry K.W."/>
            <person name="Cichocki N."/>
            <person name="Veneault-Fourrey C."/>
            <person name="LaButti K."/>
            <person name="Lindquist E.A."/>
            <person name="Lipzen A."/>
            <person name="Lundell T."/>
            <person name="Morin E."/>
            <person name="Murat C."/>
            <person name="Sun H."/>
            <person name="Tunlid A."/>
            <person name="Henrissat B."/>
            <person name="Grigoriev I.V."/>
            <person name="Hibbett D.S."/>
            <person name="Martin F."/>
            <person name="Nordberg H.P."/>
            <person name="Cantor M.N."/>
            <person name="Hua S.X."/>
        </authorList>
    </citation>
    <scope>NUCLEOTIDE SEQUENCE [LARGE SCALE GENOMIC DNA]</scope>
    <source>
        <strain evidence="7 8">F 1598</strain>
    </source>
</reference>
<keyword evidence="5" id="KW-0472">Membrane</keyword>
<dbReference type="GO" id="GO:0004714">
    <property type="term" value="F:transmembrane receptor protein tyrosine kinase activity"/>
    <property type="evidence" value="ECO:0007669"/>
    <property type="project" value="UniProtKB-EC"/>
</dbReference>
<reference evidence="8" key="2">
    <citation type="submission" date="2015-01" db="EMBL/GenBank/DDBJ databases">
        <title>Evolutionary Origins and Diversification of the Mycorrhizal Mutualists.</title>
        <authorList>
            <consortium name="DOE Joint Genome Institute"/>
            <consortium name="Mycorrhizal Genomics Consortium"/>
            <person name="Kohler A."/>
            <person name="Kuo A."/>
            <person name="Nagy L.G."/>
            <person name="Floudas D."/>
            <person name="Copeland A."/>
            <person name="Barry K.W."/>
            <person name="Cichocki N."/>
            <person name="Veneault-Fourrey C."/>
            <person name="LaButti K."/>
            <person name="Lindquist E.A."/>
            <person name="Lipzen A."/>
            <person name="Lundell T."/>
            <person name="Morin E."/>
            <person name="Murat C."/>
            <person name="Riley R."/>
            <person name="Ohm R."/>
            <person name="Sun H."/>
            <person name="Tunlid A."/>
            <person name="Henrissat B."/>
            <person name="Grigoriev I.V."/>
            <person name="Hibbett D.S."/>
            <person name="Martin F."/>
        </authorList>
    </citation>
    <scope>NUCLEOTIDE SEQUENCE [LARGE SCALE GENOMIC DNA]</scope>
    <source>
        <strain evidence="8">F 1598</strain>
    </source>
</reference>
<keyword evidence="6" id="KW-0732">Signal</keyword>
<dbReference type="InterPro" id="IPR044912">
    <property type="entry name" value="Egfr_JX_dom"/>
</dbReference>
<dbReference type="EC" id="2.7.10.1" evidence="1"/>
<dbReference type="Proteomes" id="UP000054166">
    <property type="component" value="Unassembled WGS sequence"/>
</dbReference>
<dbReference type="Gene3D" id="6.10.250.2930">
    <property type="match status" value="1"/>
</dbReference>
<proteinExistence type="predicted"/>
<feature type="chain" id="PRO_5002162567" description="receptor protein-tyrosine kinase" evidence="6">
    <location>
        <begin position="19"/>
        <end position="249"/>
    </location>
</feature>
<dbReference type="EMBL" id="KN832981">
    <property type="protein sequence ID" value="KIM86632.1"/>
    <property type="molecule type" value="Genomic_DNA"/>
</dbReference>
<gene>
    <name evidence="7" type="ORF">PILCRDRAFT_310171</name>
</gene>
<feature type="signal peptide" evidence="6">
    <location>
        <begin position="1"/>
        <end position="18"/>
    </location>
</feature>
<feature type="transmembrane region" description="Helical" evidence="5">
    <location>
        <begin position="174"/>
        <end position="196"/>
    </location>
</feature>
<organism evidence="7 8">
    <name type="scientific">Piloderma croceum (strain F 1598)</name>
    <dbReference type="NCBI Taxonomy" id="765440"/>
    <lineage>
        <taxon>Eukaryota</taxon>
        <taxon>Fungi</taxon>
        <taxon>Dikarya</taxon>
        <taxon>Basidiomycota</taxon>
        <taxon>Agaricomycotina</taxon>
        <taxon>Agaricomycetes</taxon>
        <taxon>Agaricomycetidae</taxon>
        <taxon>Atheliales</taxon>
        <taxon>Atheliaceae</taxon>
        <taxon>Piloderma</taxon>
    </lineage>
</organism>
<keyword evidence="5" id="KW-0812">Transmembrane</keyword>
<evidence type="ECO:0000313" key="7">
    <source>
        <dbReference type="EMBL" id="KIM86632.1"/>
    </source>
</evidence>
<sequence length="249" mass="26649">MTLLAVILYLSLIGQVFGVRFVLPTVGSNWTDRGPNSIEWTYEAGSPELVNIQLLHNNNESFQPIHGLLDADGVFAVGIDIAGSLNIFTPSCIPGNPALPTGSNYSLRMFSETPNGTRTNLATTEGTFNIVAAEATECLGLGNGTFPSSVASVPTSIATTSANLSSSSKRHAGAIAGGVVGGLIACLLVVAGTVMYNRYRRDIRKRMTQQFVIKKGLVLGRPVDSKDVVSTNHTKLWRKRSSFLSTYRN</sequence>
<name>A0A0C3CAD6_PILCF</name>
<keyword evidence="4" id="KW-0829">Tyrosine-protein kinase</keyword>
<protein>
    <recommendedName>
        <fullName evidence="1">receptor protein-tyrosine kinase</fullName>
        <ecNumber evidence="1">2.7.10.1</ecNumber>
    </recommendedName>
</protein>
<evidence type="ECO:0000256" key="1">
    <source>
        <dbReference type="ARBA" id="ARBA00011902"/>
    </source>
</evidence>
<evidence type="ECO:0000256" key="5">
    <source>
        <dbReference type="SAM" id="Phobius"/>
    </source>
</evidence>
<evidence type="ECO:0000313" key="8">
    <source>
        <dbReference type="Proteomes" id="UP000054166"/>
    </source>
</evidence>
<keyword evidence="8" id="KW-1185">Reference proteome</keyword>
<dbReference type="HOGENOM" id="CLU_1116106_0_0_1"/>
<dbReference type="InParanoid" id="A0A0C3CAD6"/>
<evidence type="ECO:0000256" key="2">
    <source>
        <dbReference type="ARBA" id="ARBA00022679"/>
    </source>
</evidence>
<dbReference type="OrthoDB" id="5316007at2759"/>
<accession>A0A0C3CAD6</accession>
<keyword evidence="5" id="KW-1133">Transmembrane helix</keyword>
<keyword evidence="3" id="KW-0418">Kinase</keyword>
<evidence type="ECO:0000256" key="4">
    <source>
        <dbReference type="ARBA" id="ARBA00023137"/>
    </source>
</evidence>
<evidence type="ECO:0000256" key="3">
    <source>
        <dbReference type="ARBA" id="ARBA00022777"/>
    </source>
</evidence>
<keyword evidence="2" id="KW-0808">Transferase</keyword>